<dbReference type="InterPro" id="IPR005702">
    <property type="entry name" value="Wzc-like_C"/>
</dbReference>
<dbReference type="Gene3D" id="3.40.50.300">
    <property type="entry name" value="P-loop containing nucleotide triphosphate hydrolases"/>
    <property type="match status" value="1"/>
</dbReference>
<organism evidence="4 5">
    <name type="scientific">Siccirubricoccus soli</name>
    <dbReference type="NCBI Taxonomy" id="2899147"/>
    <lineage>
        <taxon>Bacteria</taxon>
        <taxon>Pseudomonadati</taxon>
        <taxon>Pseudomonadota</taxon>
        <taxon>Alphaproteobacteria</taxon>
        <taxon>Acetobacterales</taxon>
        <taxon>Roseomonadaceae</taxon>
        <taxon>Siccirubricoccus</taxon>
    </lineage>
</organism>
<keyword evidence="1" id="KW-0547">Nucleotide-binding</keyword>
<gene>
    <name evidence="4" type="ORF">JYK14_27540</name>
</gene>
<accession>A0ABT1DD77</accession>
<dbReference type="RefSeq" id="WP_252956561.1">
    <property type="nucleotide sequence ID" value="NZ_JAFIRR010000245.1"/>
</dbReference>
<feature type="region of interest" description="Disordered" evidence="3">
    <location>
        <begin position="15"/>
        <end position="67"/>
    </location>
</feature>
<comment type="caution">
    <text evidence="4">The sequence shown here is derived from an EMBL/GenBank/DDBJ whole genome shotgun (WGS) entry which is preliminary data.</text>
</comment>
<feature type="compositionally biased region" description="Low complexity" evidence="3">
    <location>
        <begin position="47"/>
        <end position="56"/>
    </location>
</feature>
<dbReference type="PANTHER" id="PTHR32309">
    <property type="entry name" value="TYROSINE-PROTEIN KINASE"/>
    <property type="match status" value="1"/>
</dbReference>
<evidence type="ECO:0000313" key="5">
    <source>
        <dbReference type="Proteomes" id="UP001523392"/>
    </source>
</evidence>
<evidence type="ECO:0000313" key="4">
    <source>
        <dbReference type="EMBL" id="MCO6419885.1"/>
    </source>
</evidence>
<evidence type="ECO:0000256" key="1">
    <source>
        <dbReference type="ARBA" id="ARBA00022741"/>
    </source>
</evidence>
<evidence type="ECO:0008006" key="6">
    <source>
        <dbReference type="Google" id="ProtNLM"/>
    </source>
</evidence>
<dbReference type="InterPro" id="IPR050445">
    <property type="entry name" value="Bact_polysacc_biosynth/exp"/>
</dbReference>
<keyword evidence="5" id="KW-1185">Reference proteome</keyword>
<evidence type="ECO:0000256" key="3">
    <source>
        <dbReference type="SAM" id="MobiDB-lite"/>
    </source>
</evidence>
<keyword evidence="2" id="KW-0067">ATP-binding</keyword>
<name>A0ABT1DD77_9PROT</name>
<dbReference type="SUPFAM" id="SSF52540">
    <property type="entry name" value="P-loop containing nucleoside triphosphate hydrolases"/>
    <property type="match status" value="1"/>
</dbReference>
<protein>
    <recommendedName>
        <fullName evidence="6">CobQ/CobB/MinD/ParA nucleotide binding domain-containing protein</fullName>
    </recommendedName>
</protein>
<sequence>MSEPKPRSHLVERAMEALGGAGTLLRPGGTPPAPAAPMPGSRPGPLPKAAGQAEAVAPPPAPPDGGEVPAAAAPVSLEAMRRAGLVVAPGRAERNRASEEVNVVQHQVLRTLRATPEAEGRCARAILVTSARPGEGKTFTALNLAASIAVGGGRPAVLVDVDGKHGSVSELLGLADQPGLHALAAGSALPVARLLVPTELPALAILPFGHVTGASEAPSGAGMVAALLRLAAALPRHVLVLDSPPCLSTSDPSALASAVGQVLMVVQAERTQRDEVEAALDLVEACPTLQLVLNQTRMTSNDSFGAYGAYEVYGSYGARPDA</sequence>
<reference evidence="4 5" key="1">
    <citation type="submission" date="2021-12" db="EMBL/GenBank/DDBJ databases">
        <title>Siccirubricoccus leaddurans sp. nov., a high concentration Zn2+ tolerance bacterium.</title>
        <authorList>
            <person name="Cao Y."/>
        </authorList>
    </citation>
    <scope>NUCLEOTIDE SEQUENCE [LARGE SCALE GENOMIC DNA]</scope>
    <source>
        <strain evidence="4 5">KC 17139</strain>
    </source>
</reference>
<proteinExistence type="predicted"/>
<dbReference type="EMBL" id="JAFIRR010000245">
    <property type="protein sequence ID" value="MCO6419885.1"/>
    <property type="molecule type" value="Genomic_DNA"/>
</dbReference>
<dbReference type="Proteomes" id="UP001523392">
    <property type="component" value="Unassembled WGS sequence"/>
</dbReference>
<evidence type="ECO:0000256" key="2">
    <source>
        <dbReference type="ARBA" id="ARBA00022840"/>
    </source>
</evidence>
<dbReference type="InterPro" id="IPR027417">
    <property type="entry name" value="P-loop_NTPase"/>
</dbReference>
<dbReference type="CDD" id="cd05387">
    <property type="entry name" value="BY-kinase"/>
    <property type="match status" value="1"/>
</dbReference>
<feature type="compositionally biased region" description="Pro residues" evidence="3">
    <location>
        <begin position="29"/>
        <end position="46"/>
    </location>
</feature>
<dbReference type="PANTHER" id="PTHR32309:SF31">
    <property type="entry name" value="CAPSULAR EXOPOLYSACCHARIDE FAMILY"/>
    <property type="match status" value="1"/>
</dbReference>